<evidence type="ECO:0000256" key="5">
    <source>
        <dbReference type="ARBA" id="ARBA00022475"/>
    </source>
</evidence>
<keyword evidence="19" id="KW-1185">Reference proteome</keyword>
<evidence type="ECO:0000256" key="11">
    <source>
        <dbReference type="ARBA" id="ARBA00023136"/>
    </source>
</evidence>
<sequence length="289" mass="31929">MSTRVNRPKKNTPPSRPNNRTALFATGAVVLGGVAVAIWAGGKALIPDAPPAEQAVEQPAQPVQPAAPREQAPPTEPETQLFSDSMLAAEEEEPEEPAQPEQAENETNIPFKLEEVASALSHIELDENGDIVLNETVQTVLERAFLDARATMNEEQLAELKAMIEAGLGGQAGEQAVQIADKFYRYSNAFQEISDTLAVRSDPQSLRQDYEQITRLRRAHLGPELADQLYAREEQMTRYTLEVMEIQADPDLTPEQRTEKQQELAARYPEVMPNGGETDEDPSDEQITN</sequence>
<keyword evidence="10" id="KW-0443">Lipid metabolism</keyword>
<evidence type="ECO:0000256" key="14">
    <source>
        <dbReference type="ARBA" id="ARBA00031542"/>
    </source>
</evidence>
<protein>
    <recommendedName>
        <fullName evidence="4">Lipase chaperone</fullName>
    </recommendedName>
    <alternativeName>
        <fullName evidence="15">Lipase foldase</fullName>
    </alternativeName>
    <alternativeName>
        <fullName evidence="13">Lipase helper protein</fullName>
    </alternativeName>
    <alternativeName>
        <fullName evidence="14">Lipase modulator</fullName>
    </alternativeName>
</protein>
<dbReference type="Proteomes" id="UP001595798">
    <property type="component" value="Unassembled WGS sequence"/>
</dbReference>
<organism evidence="18 19">
    <name type="scientific">Marinobacter lacisalsi</name>
    <dbReference type="NCBI Taxonomy" id="475979"/>
    <lineage>
        <taxon>Bacteria</taxon>
        <taxon>Pseudomonadati</taxon>
        <taxon>Pseudomonadota</taxon>
        <taxon>Gammaproteobacteria</taxon>
        <taxon>Pseudomonadales</taxon>
        <taxon>Marinobacteraceae</taxon>
        <taxon>Marinobacter</taxon>
    </lineage>
</organism>
<dbReference type="Pfam" id="PF03280">
    <property type="entry name" value="Lipase_chap"/>
    <property type="match status" value="1"/>
</dbReference>
<evidence type="ECO:0000256" key="7">
    <source>
        <dbReference type="ARBA" id="ARBA00022692"/>
    </source>
</evidence>
<comment type="similarity">
    <text evidence="3">Belongs to the lipase chaperone family.</text>
</comment>
<evidence type="ECO:0000256" key="9">
    <source>
        <dbReference type="ARBA" id="ARBA00022989"/>
    </source>
</evidence>
<evidence type="ECO:0000256" key="13">
    <source>
        <dbReference type="ARBA" id="ARBA00030948"/>
    </source>
</evidence>
<feature type="region of interest" description="Disordered" evidence="16">
    <location>
        <begin position="1"/>
        <end position="22"/>
    </location>
</feature>
<feature type="region of interest" description="Disordered" evidence="16">
    <location>
        <begin position="248"/>
        <end position="289"/>
    </location>
</feature>
<feature type="compositionally biased region" description="Basic residues" evidence="16">
    <location>
        <begin position="1"/>
        <end position="10"/>
    </location>
</feature>
<feature type="region of interest" description="Disordered" evidence="16">
    <location>
        <begin position="46"/>
        <end position="107"/>
    </location>
</feature>
<dbReference type="RefSeq" id="WP_379890227.1">
    <property type="nucleotide sequence ID" value="NZ_JBHSDI010000063.1"/>
</dbReference>
<feature type="transmembrane region" description="Helical" evidence="17">
    <location>
        <begin position="21"/>
        <end position="41"/>
    </location>
</feature>
<dbReference type="InterPro" id="IPR004961">
    <property type="entry name" value="Lipase_chaperone"/>
</dbReference>
<gene>
    <name evidence="18" type="ORF">ACFOZ5_18755</name>
</gene>
<feature type="compositionally biased region" description="Low complexity" evidence="16">
    <location>
        <begin position="51"/>
        <end position="80"/>
    </location>
</feature>
<keyword evidence="9 17" id="KW-1133">Transmembrane helix</keyword>
<comment type="function">
    <text evidence="1">May be involved in the folding of the extracellular lipase during its passage through the periplasm.</text>
</comment>
<evidence type="ECO:0000256" key="8">
    <source>
        <dbReference type="ARBA" id="ARBA00022963"/>
    </source>
</evidence>
<feature type="compositionally biased region" description="Acidic residues" evidence="16">
    <location>
        <begin position="277"/>
        <end position="289"/>
    </location>
</feature>
<reference evidence="19" key="1">
    <citation type="journal article" date="2019" name="Int. J. Syst. Evol. Microbiol.">
        <title>The Global Catalogue of Microorganisms (GCM) 10K type strain sequencing project: providing services to taxonomists for standard genome sequencing and annotation.</title>
        <authorList>
            <consortium name="The Broad Institute Genomics Platform"/>
            <consortium name="The Broad Institute Genome Sequencing Center for Infectious Disease"/>
            <person name="Wu L."/>
            <person name="Ma J."/>
        </authorList>
    </citation>
    <scope>NUCLEOTIDE SEQUENCE [LARGE SCALE GENOMIC DNA]</scope>
    <source>
        <strain evidence="19">CECT 7297</strain>
    </source>
</reference>
<proteinExistence type="inferred from homology"/>
<evidence type="ECO:0000313" key="18">
    <source>
        <dbReference type="EMBL" id="MFC4261066.1"/>
    </source>
</evidence>
<evidence type="ECO:0000256" key="10">
    <source>
        <dbReference type="ARBA" id="ARBA00023098"/>
    </source>
</evidence>
<accession>A0ABV8QL80</accession>
<evidence type="ECO:0000256" key="16">
    <source>
        <dbReference type="SAM" id="MobiDB-lite"/>
    </source>
</evidence>
<evidence type="ECO:0000256" key="17">
    <source>
        <dbReference type="SAM" id="Phobius"/>
    </source>
</evidence>
<dbReference type="EMBL" id="JBHSDI010000063">
    <property type="protein sequence ID" value="MFC4261066.1"/>
    <property type="molecule type" value="Genomic_DNA"/>
</dbReference>
<feature type="compositionally biased region" description="Acidic residues" evidence="16">
    <location>
        <begin position="89"/>
        <end position="98"/>
    </location>
</feature>
<evidence type="ECO:0000256" key="12">
    <source>
        <dbReference type="ARBA" id="ARBA00023186"/>
    </source>
</evidence>
<keyword evidence="5" id="KW-1003">Cell membrane</keyword>
<keyword evidence="6" id="KW-0997">Cell inner membrane</keyword>
<evidence type="ECO:0000256" key="2">
    <source>
        <dbReference type="ARBA" id="ARBA00004383"/>
    </source>
</evidence>
<evidence type="ECO:0000313" key="19">
    <source>
        <dbReference type="Proteomes" id="UP001595798"/>
    </source>
</evidence>
<evidence type="ECO:0000256" key="15">
    <source>
        <dbReference type="ARBA" id="ARBA00033028"/>
    </source>
</evidence>
<keyword evidence="8" id="KW-0442">Lipid degradation</keyword>
<keyword evidence="7 17" id="KW-0812">Transmembrane</keyword>
<evidence type="ECO:0000256" key="4">
    <source>
        <dbReference type="ARBA" id="ARBA00019692"/>
    </source>
</evidence>
<comment type="caution">
    <text evidence="18">The sequence shown here is derived from an EMBL/GenBank/DDBJ whole genome shotgun (WGS) entry which is preliminary data.</text>
</comment>
<keyword evidence="12" id="KW-0143">Chaperone</keyword>
<comment type="subcellular location">
    <subcellularLocation>
        <location evidence="2">Cell inner membrane</location>
        <topology evidence="2">Single-pass membrane protein</topology>
        <orientation evidence="2">Periplasmic side</orientation>
    </subcellularLocation>
</comment>
<evidence type="ECO:0000256" key="1">
    <source>
        <dbReference type="ARBA" id="ARBA00003280"/>
    </source>
</evidence>
<evidence type="ECO:0000256" key="6">
    <source>
        <dbReference type="ARBA" id="ARBA00022519"/>
    </source>
</evidence>
<dbReference type="SUPFAM" id="SSF158855">
    <property type="entry name" value="Lipase chaperone-like"/>
    <property type="match status" value="1"/>
</dbReference>
<evidence type="ECO:0000256" key="3">
    <source>
        <dbReference type="ARBA" id="ARBA00010358"/>
    </source>
</evidence>
<keyword evidence="11 17" id="KW-0472">Membrane</keyword>
<name>A0ABV8QL80_9GAMM</name>